<protein>
    <submittedName>
        <fullName evidence="4">Uncharacterized protein</fullName>
    </submittedName>
</protein>
<evidence type="ECO:0000313" key="4">
    <source>
        <dbReference type="EMBL" id="ETO21474.1"/>
    </source>
</evidence>
<organism evidence="4 5">
    <name type="scientific">Reticulomyxa filosa</name>
    <dbReference type="NCBI Taxonomy" id="46433"/>
    <lineage>
        <taxon>Eukaryota</taxon>
        <taxon>Sar</taxon>
        <taxon>Rhizaria</taxon>
        <taxon>Retaria</taxon>
        <taxon>Foraminifera</taxon>
        <taxon>Monothalamids</taxon>
        <taxon>Reticulomyxidae</taxon>
        <taxon>Reticulomyxa</taxon>
    </lineage>
</organism>
<gene>
    <name evidence="4" type="ORF">RFI_15732</name>
</gene>
<dbReference type="AlphaFoldDB" id="X6N6W0"/>
<sequence>MTIDDIKAKIFNMGCKEVLLACTLSNRHLRWYDIRNPRQQNDVESAFQTQLRGLDCFPNGAGFAVGSVEGRIQVRYINKKMQDEKGFSFKCHRQDATDKNYSYNNTSTHVYSVNALRFHQEMGTLASGGSDGEISIWDKDGRLFIYFMWCRLLLFINNNRFFYFI</sequence>
<dbReference type="Gene3D" id="2.130.10.10">
    <property type="entry name" value="YVTN repeat-like/Quinoprotein amine dehydrogenase"/>
    <property type="match status" value="1"/>
</dbReference>
<keyword evidence="2" id="KW-0677">Repeat</keyword>
<evidence type="ECO:0000256" key="3">
    <source>
        <dbReference type="PROSITE-ProRule" id="PRU00221"/>
    </source>
</evidence>
<evidence type="ECO:0000256" key="2">
    <source>
        <dbReference type="ARBA" id="ARBA00022737"/>
    </source>
</evidence>
<dbReference type="PANTHER" id="PTHR10971">
    <property type="entry name" value="MRNA EXPORT FACTOR AND BUB3"/>
    <property type="match status" value="1"/>
</dbReference>
<name>X6N6W0_RETFI</name>
<dbReference type="PROSITE" id="PS50082">
    <property type="entry name" value="WD_REPEATS_2"/>
    <property type="match status" value="1"/>
</dbReference>
<evidence type="ECO:0000256" key="1">
    <source>
        <dbReference type="ARBA" id="ARBA00022574"/>
    </source>
</evidence>
<keyword evidence="5" id="KW-1185">Reference proteome</keyword>
<dbReference type="SUPFAM" id="SSF50978">
    <property type="entry name" value="WD40 repeat-like"/>
    <property type="match status" value="1"/>
</dbReference>
<dbReference type="InterPro" id="IPR036322">
    <property type="entry name" value="WD40_repeat_dom_sf"/>
</dbReference>
<dbReference type="PROSITE" id="PS50294">
    <property type="entry name" value="WD_REPEATS_REGION"/>
    <property type="match status" value="1"/>
</dbReference>
<evidence type="ECO:0000313" key="5">
    <source>
        <dbReference type="Proteomes" id="UP000023152"/>
    </source>
</evidence>
<dbReference type="Pfam" id="PF00400">
    <property type="entry name" value="WD40"/>
    <property type="match status" value="1"/>
</dbReference>
<comment type="caution">
    <text evidence="4">The sequence shown here is derived from an EMBL/GenBank/DDBJ whole genome shotgun (WGS) entry which is preliminary data.</text>
</comment>
<dbReference type="Proteomes" id="UP000023152">
    <property type="component" value="Unassembled WGS sequence"/>
</dbReference>
<dbReference type="InterPro" id="IPR015943">
    <property type="entry name" value="WD40/YVTN_repeat-like_dom_sf"/>
</dbReference>
<reference evidence="4 5" key="1">
    <citation type="journal article" date="2013" name="Curr. Biol.">
        <title>The Genome of the Foraminiferan Reticulomyxa filosa.</title>
        <authorList>
            <person name="Glockner G."/>
            <person name="Hulsmann N."/>
            <person name="Schleicher M."/>
            <person name="Noegel A.A."/>
            <person name="Eichinger L."/>
            <person name="Gallinger C."/>
            <person name="Pawlowski J."/>
            <person name="Sierra R."/>
            <person name="Euteneuer U."/>
            <person name="Pillet L."/>
            <person name="Moustafa A."/>
            <person name="Platzer M."/>
            <person name="Groth M."/>
            <person name="Szafranski K."/>
            <person name="Schliwa M."/>
        </authorList>
    </citation>
    <scope>NUCLEOTIDE SEQUENCE [LARGE SCALE GENOMIC DNA]</scope>
</reference>
<dbReference type="EMBL" id="ASPP01011590">
    <property type="protein sequence ID" value="ETO21474.1"/>
    <property type="molecule type" value="Genomic_DNA"/>
</dbReference>
<proteinExistence type="predicted"/>
<dbReference type="OrthoDB" id="256303at2759"/>
<dbReference type="SMART" id="SM00320">
    <property type="entry name" value="WD40"/>
    <property type="match status" value="1"/>
</dbReference>
<keyword evidence="1 3" id="KW-0853">WD repeat</keyword>
<feature type="repeat" description="WD" evidence="3">
    <location>
        <begin position="106"/>
        <end position="138"/>
    </location>
</feature>
<dbReference type="InterPro" id="IPR001680">
    <property type="entry name" value="WD40_rpt"/>
</dbReference>
<accession>X6N6W0</accession>